<dbReference type="SFLD" id="SFLDS00001">
    <property type="entry name" value="Enolase"/>
    <property type="match status" value="1"/>
</dbReference>
<proteinExistence type="predicted"/>
<dbReference type="PANTHER" id="PTHR48073:SF2">
    <property type="entry name" value="O-SUCCINYLBENZOATE SYNTHASE"/>
    <property type="match status" value="1"/>
</dbReference>
<dbReference type="SUPFAM" id="SSF54826">
    <property type="entry name" value="Enolase N-terminal domain-like"/>
    <property type="match status" value="1"/>
</dbReference>
<dbReference type="SUPFAM" id="SSF51604">
    <property type="entry name" value="Enolase C-terminal domain-like"/>
    <property type="match status" value="1"/>
</dbReference>
<dbReference type="Proteomes" id="UP000239772">
    <property type="component" value="Unassembled WGS sequence"/>
</dbReference>
<dbReference type="Gene3D" id="3.30.390.10">
    <property type="entry name" value="Enolase-like, N-terminal domain"/>
    <property type="match status" value="1"/>
</dbReference>
<keyword evidence="4" id="KW-1185">Reference proteome</keyword>
<dbReference type="SMART" id="SM00922">
    <property type="entry name" value="MR_MLE"/>
    <property type="match status" value="1"/>
</dbReference>
<feature type="domain" description="Mandelate racemase/muconate lactonizing enzyme C-terminal" evidence="2">
    <location>
        <begin position="132"/>
        <end position="228"/>
    </location>
</feature>
<dbReference type="GO" id="GO:0046872">
    <property type="term" value="F:metal ion binding"/>
    <property type="evidence" value="ECO:0007669"/>
    <property type="project" value="UniProtKB-KW"/>
</dbReference>
<dbReference type="OrthoDB" id="9802699at2"/>
<comment type="caution">
    <text evidence="3">The sequence shown here is derived from an EMBL/GenBank/DDBJ whole genome shotgun (WGS) entry which is preliminary data.</text>
</comment>
<dbReference type="InterPro" id="IPR029065">
    <property type="entry name" value="Enolase_C-like"/>
</dbReference>
<dbReference type="InterPro" id="IPR013342">
    <property type="entry name" value="Mandelate_racemase_C"/>
</dbReference>
<evidence type="ECO:0000313" key="3">
    <source>
        <dbReference type="EMBL" id="PSC05595.1"/>
    </source>
</evidence>
<reference evidence="4" key="1">
    <citation type="submission" date="2018-03" db="EMBL/GenBank/DDBJ databases">
        <authorList>
            <person name="Sun L."/>
            <person name="Liu H."/>
            <person name="Chen W."/>
            <person name="Huang K."/>
            <person name="Liu W."/>
            <person name="Gao X."/>
        </authorList>
    </citation>
    <scope>NUCLEOTIDE SEQUENCE [LARGE SCALE GENOMIC DNA]</scope>
    <source>
        <strain evidence="4">SH9</strain>
    </source>
</reference>
<dbReference type="GO" id="GO:0003824">
    <property type="term" value="F:catalytic activity"/>
    <property type="evidence" value="ECO:0007669"/>
    <property type="project" value="UniProtKB-ARBA"/>
</dbReference>
<dbReference type="SFLD" id="SFLDG00180">
    <property type="entry name" value="muconate_cycloisomerase"/>
    <property type="match status" value="1"/>
</dbReference>
<protein>
    <recommendedName>
        <fullName evidence="2">Mandelate racemase/muconate lactonizing enzyme C-terminal domain-containing protein</fullName>
    </recommendedName>
</protein>
<dbReference type="Pfam" id="PF13378">
    <property type="entry name" value="MR_MLE_C"/>
    <property type="match status" value="1"/>
</dbReference>
<sequence length="364" mass="39964">MARIERIEVRRLRLPLVKPYRLSYRTFQEFEPYVVFAHDDEGRSGFGDAHVSPGSSSETREGAWAFIADHAARALGRTPAEAKALVLDDFEESKAATTALVSAIEVLERNPLLDIPADLTLPLLVPVGALDEAGIAREVEALLEQGFRTFKVKVGADVEADLARVAAIQRSARGQATLRLDANRAYTREQGVAFASRLDPEGIELFEQPCHADDWEANGAVAKASTVPLMLDEPICTLADIARAGGMERVAFCKLKLKRFGGLDRLKAGLDAVRAHGMEPVLGDGLGSEIQGWLEACVARTTIRGAGEFNGFLKPHDRLFRNPLPFNDGSMRLPAGYWPDLDRDALERFTTERMTFGPDHERTA</sequence>
<dbReference type="PANTHER" id="PTHR48073">
    <property type="entry name" value="O-SUCCINYLBENZOATE SYNTHASE-RELATED"/>
    <property type="match status" value="1"/>
</dbReference>
<gene>
    <name evidence="3" type="ORF">SLNSH_08430</name>
</gene>
<dbReference type="EMBL" id="PVZS01000007">
    <property type="protein sequence ID" value="PSC05595.1"/>
    <property type="molecule type" value="Genomic_DNA"/>
</dbReference>
<dbReference type="Gene3D" id="3.20.20.120">
    <property type="entry name" value="Enolase-like C-terminal domain"/>
    <property type="match status" value="1"/>
</dbReference>
<accession>A0A2T1HVA6</accession>
<name>A0A2T1HVA6_9HYPH</name>
<dbReference type="InterPro" id="IPR036849">
    <property type="entry name" value="Enolase-like_C_sf"/>
</dbReference>
<evidence type="ECO:0000313" key="4">
    <source>
        <dbReference type="Proteomes" id="UP000239772"/>
    </source>
</evidence>
<organism evidence="3 4">
    <name type="scientific">Alsobacter soli</name>
    <dbReference type="NCBI Taxonomy" id="2109933"/>
    <lineage>
        <taxon>Bacteria</taxon>
        <taxon>Pseudomonadati</taxon>
        <taxon>Pseudomonadota</taxon>
        <taxon>Alphaproteobacteria</taxon>
        <taxon>Hyphomicrobiales</taxon>
        <taxon>Alsobacteraceae</taxon>
        <taxon>Alsobacter</taxon>
    </lineage>
</organism>
<keyword evidence="1" id="KW-0479">Metal-binding</keyword>
<dbReference type="AlphaFoldDB" id="A0A2T1HVA6"/>
<dbReference type="RefSeq" id="WP_106336230.1">
    <property type="nucleotide sequence ID" value="NZ_PVZS01000007.1"/>
</dbReference>
<evidence type="ECO:0000259" key="2">
    <source>
        <dbReference type="SMART" id="SM00922"/>
    </source>
</evidence>
<dbReference type="InterPro" id="IPR029017">
    <property type="entry name" value="Enolase-like_N"/>
</dbReference>
<evidence type="ECO:0000256" key="1">
    <source>
        <dbReference type="ARBA" id="ARBA00022723"/>
    </source>
</evidence>